<gene>
    <name evidence="1" type="ORF">AWZ03_015288</name>
</gene>
<name>A0A484AQV8_DRONA</name>
<proteinExistence type="predicted"/>
<accession>A0A484AQV8</accession>
<dbReference type="EMBL" id="LSRL02005879">
    <property type="protein sequence ID" value="TDG38290.1"/>
    <property type="molecule type" value="Genomic_DNA"/>
</dbReference>
<dbReference type="AlphaFoldDB" id="A0A484AQV8"/>
<evidence type="ECO:0000313" key="1">
    <source>
        <dbReference type="EMBL" id="TDG38290.1"/>
    </source>
</evidence>
<feature type="non-terminal residue" evidence="1">
    <location>
        <position position="65"/>
    </location>
</feature>
<comment type="caution">
    <text evidence="1">The sequence shown here is derived from an EMBL/GenBank/DDBJ whole genome shotgun (WGS) entry which is preliminary data.</text>
</comment>
<protein>
    <submittedName>
        <fullName evidence="1">Uncharacterized protein</fullName>
    </submittedName>
</protein>
<dbReference type="Proteomes" id="UP000295192">
    <property type="component" value="Unassembled WGS sequence"/>
</dbReference>
<evidence type="ECO:0000313" key="2">
    <source>
        <dbReference type="Proteomes" id="UP000295192"/>
    </source>
</evidence>
<sequence>MRLDEPILPLGNKSNWLTLRVNRDAGKIQFTEPMNNDETLYGEFILEMTLDGALYKEQEIDTSGR</sequence>
<reference evidence="1 2" key="1">
    <citation type="journal article" date="2019" name="J. Hered.">
        <title>An Improved Genome Assembly for Drosophila navojoa, the Basal Species in the mojavensis Cluster.</title>
        <authorList>
            <person name="Vanderlinde T."/>
            <person name="Dupim E.G."/>
            <person name="Nazario-Yepiz N.O."/>
            <person name="Carvalho A.B."/>
        </authorList>
    </citation>
    <scope>NUCLEOTIDE SEQUENCE [LARGE SCALE GENOMIC DNA]</scope>
    <source>
        <strain evidence="1">Navoj_Jal97</strain>
        <tissue evidence="1">Whole organism</tissue>
    </source>
</reference>
<organism evidence="1 2">
    <name type="scientific">Drosophila navojoa</name>
    <name type="common">Fruit fly</name>
    <dbReference type="NCBI Taxonomy" id="7232"/>
    <lineage>
        <taxon>Eukaryota</taxon>
        <taxon>Metazoa</taxon>
        <taxon>Ecdysozoa</taxon>
        <taxon>Arthropoda</taxon>
        <taxon>Hexapoda</taxon>
        <taxon>Insecta</taxon>
        <taxon>Pterygota</taxon>
        <taxon>Neoptera</taxon>
        <taxon>Endopterygota</taxon>
        <taxon>Diptera</taxon>
        <taxon>Brachycera</taxon>
        <taxon>Muscomorpha</taxon>
        <taxon>Ephydroidea</taxon>
        <taxon>Drosophilidae</taxon>
        <taxon>Drosophila</taxon>
    </lineage>
</organism>
<keyword evidence="2" id="KW-1185">Reference proteome</keyword>